<dbReference type="EMBL" id="JAGKQQ010000001">
    <property type="protein sequence ID" value="MBP3960332.1"/>
    <property type="molecule type" value="Genomic_DNA"/>
</dbReference>
<dbReference type="EMBL" id="JAGKQQ010000001">
    <property type="protein sequence ID" value="MBP3957831.1"/>
    <property type="molecule type" value="Genomic_DNA"/>
</dbReference>
<evidence type="ECO:0000313" key="4">
    <source>
        <dbReference type="EMBL" id="MBP3955336.1"/>
    </source>
</evidence>
<evidence type="ECO:0000313" key="6">
    <source>
        <dbReference type="EMBL" id="MBP3960332.1"/>
    </source>
</evidence>
<dbReference type="SUPFAM" id="SSF53098">
    <property type="entry name" value="Ribonuclease H-like"/>
    <property type="match status" value="1"/>
</dbReference>
<dbReference type="InterPro" id="IPR012337">
    <property type="entry name" value="RNaseH-like_sf"/>
</dbReference>
<keyword evidence="8" id="KW-1185">Reference proteome</keyword>
<gene>
    <name evidence="2" type="ORF">J8F10_00815</name>
    <name evidence="3" type="ORF">J8F10_08560</name>
    <name evidence="4" type="ORF">J8F10_08590</name>
    <name evidence="5" type="ORF">J8F10_21470</name>
    <name evidence="6" type="ORF">J8F10_34320</name>
    <name evidence="7" type="ORF">J8F10_36985</name>
</gene>
<proteinExistence type="predicted"/>
<dbReference type="EMBL" id="JAGKQQ010000001">
    <property type="protein sequence ID" value="MBP3953841.1"/>
    <property type="molecule type" value="Genomic_DNA"/>
</dbReference>
<evidence type="ECO:0000313" key="5">
    <source>
        <dbReference type="EMBL" id="MBP3957831.1"/>
    </source>
</evidence>
<reference evidence="2 8" key="1">
    <citation type="submission" date="2021-04" db="EMBL/GenBank/DDBJ databases">
        <authorList>
            <person name="Ivanova A."/>
        </authorList>
    </citation>
    <scope>NUCLEOTIDE SEQUENCE [LARGE SCALE GENOMIC DNA]</scope>
    <source>
        <strain evidence="2 8">G18</strain>
    </source>
</reference>
<dbReference type="Pfam" id="PF13546">
    <property type="entry name" value="DDE_5"/>
    <property type="match status" value="1"/>
</dbReference>
<evidence type="ECO:0000259" key="1">
    <source>
        <dbReference type="Pfam" id="PF13546"/>
    </source>
</evidence>
<accession>A0ABS5BJG1</accession>
<evidence type="ECO:0000313" key="7">
    <source>
        <dbReference type="EMBL" id="MBP3960851.1"/>
    </source>
</evidence>
<evidence type="ECO:0000313" key="2">
    <source>
        <dbReference type="EMBL" id="MBP3953841.1"/>
    </source>
</evidence>
<evidence type="ECO:0000313" key="8">
    <source>
        <dbReference type="Proteomes" id="UP000676565"/>
    </source>
</evidence>
<dbReference type="EMBL" id="JAGKQQ010000001">
    <property type="protein sequence ID" value="MBP3955336.1"/>
    <property type="molecule type" value="Genomic_DNA"/>
</dbReference>
<evidence type="ECO:0000313" key="3">
    <source>
        <dbReference type="EMBL" id="MBP3955331.1"/>
    </source>
</evidence>
<comment type="caution">
    <text evidence="2">The sequence shown here is derived from an EMBL/GenBank/DDBJ whole genome shotgun (WGS) entry which is preliminary data.</text>
</comment>
<feature type="domain" description="Transposase IS701-like DDE" evidence="1">
    <location>
        <begin position="19"/>
        <end position="257"/>
    </location>
</feature>
<sequence>MPSSHTPAPRCHWFSTLAKALDPRSGRRLAVLFLGIILTRGRRTLAGWIRAAGLSPQYRRCYATAAAVGRRTERIAMRLLVEVLKPMVAGAPRVVLALDDTPTERYGPKVRGAGAHHNPTPGPAGGPFVYGHVWVVLGLLVGHPLGGIVALPLLARLYIRRKDLGAIPGPDRPEFATKLVMAVDLVRWAHGWLKTWGRAVWVVADGAYAKAPVLKALLALRVTMVSRLRKDAALWTVPPARDPSARGRPRVYGEQRVSLAKRAGHKGGWTTGTFTLYGKPVEKRYKTFEATWRPAGGTIRVVLVDEPKGWVAFFCTDPTASVADILGLIADRFSLETCFRDLKQVAGAGHQQVRGVASNVGCFHLCAWSLTLTEVWAWNQKADELVAHRAASPWDDPNRRPSHADKRRAWQRELLAEEIQAVVGEHHDPARIRALAHRCLDLAA</sequence>
<dbReference type="EMBL" id="JAGKQQ010000002">
    <property type="protein sequence ID" value="MBP3960851.1"/>
    <property type="molecule type" value="Genomic_DNA"/>
</dbReference>
<protein>
    <submittedName>
        <fullName evidence="2">Transposase</fullName>
    </submittedName>
</protein>
<dbReference type="RefSeq" id="WP_210651692.1">
    <property type="nucleotide sequence ID" value="NZ_JAGKQQ010000001.1"/>
</dbReference>
<organism evidence="2 8">
    <name type="scientific">Gemmata palustris</name>
    <dbReference type="NCBI Taxonomy" id="2822762"/>
    <lineage>
        <taxon>Bacteria</taxon>
        <taxon>Pseudomonadati</taxon>
        <taxon>Planctomycetota</taxon>
        <taxon>Planctomycetia</taxon>
        <taxon>Gemmatales</taxon>
        <taxon>Gemmataceae</taxon>
        <taxon>Gemmata</taxon>
    </lineage>
</organism>
<dbReference type="EMBL" id="JAGKQQ010000001">
    <property type="protein sequence ID" value="MBP3955331.1"/>
    <property type="molecule type" value="Genomic_DNA"/>
</dbReference>
<dbReference type="InterPro" id="IPR038721">
    <property type="entry name" value="IS701-like_DDE_dom"/>
</dbReference>
<dbReference type="Proteomes" id="UP000676565">
    <property type="component" value="Unassembled WGS sequence"/>
</dbReference>
<name>A0ABS5BJG1_9BACT</name>